<name>A0A6A3D1W3_HIBSY</name>
<dbReference type="GO" id="GO:0005876">
    <property type="term" value="C:spindle microtubule"/>
    <property type="evidence" value="ECO:0007669"/>
    <property type="project" value="TreeGrafter"/>
</dbReference>
<dbReference type="AlphaFoldDB" id="A0A6A3D1W3"/>
<dbReference type="GO" id="GO:0090307">
    <property type="term" value="P:mitotic spindle assembly"/>
    <property type="evidence" value="ECO:0007669"/>
    <property type="project" value="TreeGrafter"/>
</dbReference>
<gene>
    <name evidence="5" type="ORF">F3Y22_tig00000991pilonHSYRG00144</name>
</gene>
<dbReference type="EMBL" id="VEPZ02000089">
    <property type="protein sequence ID" value="KAE8733778.1"/>
    <property type="molecule type" value="Genomic_DNA"/>
</dbReference>
<dbReference type="InterPro" id="IPR047149">
    <property type="entry name" value="KIF11-like"/>
</dbReference>
<keyword evidence="6" id="KW-1185">Reference proteome</keyword>
<dbReference type="GO" id="GO:0008574">
    <property type="term" value="F:plus-end-directed microtubule motor activity"/>
    <property type="evidence" value="ECO:0007669"/>
    <property type="project" value="TreeGrafter"/>
</dbReference>
<protein>
    <submittedName>
        <fullName evidence="5">Uncharacterized protein</fullName>
    </submittedName>
</protein>
<dbReference type="PANTHER" id="PTHR47970:SF9">
    <property type="entry name" value="KINESIN-LIKE PROTEIN KIN-5D"/>
    <property type="match status" value="1"/>
</dbReference>
<sequence length="177" mass="19768">MKKAKMSAQQWRNAQESVLSLEKRNVDSVDSIVRGGMEANQILRYQFSGALSTALEDVDTANNSCLTSIDHSLQLDHGACWNMNSMIIPCCEGLRELKGGHYHLTVEISENSGKCLEEEYMVDNPSCTIPRKRAFNSPSMSSMEELKTPPFEELLKLFWEAKTEKLGNGDVKHIGGI</sequence>
<keyword evidence="2" id="KW-0963">Cytoplasm</keyword>
<dbReference type="PANTHER" id="PTHR47970">
    <property type="entry name" value="KINESIN-LIKE PROTEIN KIF11"/>
    <property type="match status" value="1"/>
</dbReference>
<keyword evidence="3" id="KW-0505">Motor protein</keyword>
<evidence type="ECO:0000313" key="5">
    <source>
        <dbReference type="EMBL" id="KAE8733778.1"/>
    </source>
</evidence>
<comment type="subcellular location">
    <subcellularLocation>
        <location evidence="1">Cytoplasm</location>
        <location evidence="1">Cytoskeleton</location>
    </subcellularLocation>
</comment>
<evidence type="ECO:0000256" key="1">
    <source>
        <dbReference type="ARBA" id="ARBA00004245"/>
    </source>
</evidence>
<organism evidence="5 6">
    <name type="scientific">Hibiscus syriacus</name>
    <name type="common">Rose of Sharon</name>
    <dbReference type="NCBI Taxonomy" id="106335"/>
    <lineage>
        <taxon>Eukaryota</taxon>
        <taxon>Viridiplantae</taxon>
        <taxon>Streptophyta</taxon>
        <taxon>Embryophyta</taxon>
        <taxon>Tracheophyta</taxon>
        <taxon>Spermatophyta</taxon>
        <taxon>Magnoliopsida</taxon>
        <taxon>eudicotyledons</taxon>
        <taxon>Gunneridae</taxon>
        <taxon>Pentapetalae</taxon>
        <taxon>rosids</taxon>
        <taxon>malvids</taxon>
        <taxon>Malvales</taxon>
        <taxon>Malvaceae</taxon>
        <taxon>Malvoideae</taxon>
        <taxon>Hibiscus</taxon>
    </lineage>
</organism>
<dbReference type="GO" id="GO:0051231">
    <property type="term" value="P:spindle elongation"/>
    <property type="evidence" value="ECO:0007669"/>
    <property type="project" value="TreeGrafter"/>
</dbReference>
<proteinExistence type="predicted"/>
<reference evidence="5" key="1">
    <citation type="submission" date="2019-09" db="EMBL/GenBank/DDBJ databases">
        <title>Draft genome information of white flower Hibiscus syriacus.</title>
        <authorList>
            <person name="Kim Y.-M."/>
        </authorList>
    </citation>
    <scope>NUCLEOTIDE SEQUENCE [LARGE SCALE GENOMIC DNA]</scope>
    <source>
        <strain evidence="5">YM2019G1</strain>
    </source>
</reference>
<keyword evidence="4" id="KW-0206">Cytoskeleton</keyword>
<accession>A0A6A3D1W3</accession>
<evidence type="ECO:0000256" key="2">
    <source>
        <dbReference type="ARBA" id="ARBA00022490"/>
    </source>
</evidence>
<dbReference type="Proteomes" id="UP000436088">
    <property type="component" value="Unassembled WGS sequence"/>
</dbReference>
<evidence type="ECO:0000256" key="3">
    <source>
        <dbReference type="ARBA" id="ARBA00023175"/>
    </source>
</evidence>
<dbReference type="GO" id="GO:0072686">
    <property type="term" value="C:mitotic spindle"/>
    <property type="evidence" value="ECO:0007669"/>
    <property type="project" value="TreeGrafter"/>
</dbReference>
<evidence type="ECO:0000313" key="6">
    <source>
        <dbReference type="Proteomes" id="UP000436088"/>
    </source>
</evidence>
<comment type="caution">
    <text evidence="5">The sequence shown here is derived from an EMBL/GenBank/DDBJ whole genome shotgun (WGS) entry which is preliminary data.</text>
</comment>
<evidence type="ECO:0000256" key="4">
    <source>
        <dbReference type="ARBA" id="ARBA00023212"/>
    </source>
</evidence>